<gene>
    <name evidence="1" type="ORF">B0H16DRAFT_1453296</name>
</gene>
<comment type="caution">
    <text evidence="1">The sequence shown here is derived from an EMBL/GenBank/DDBJ whole genome shotgun (WGS) entry which is preliminary data.</text>
</comment>
<reference evidence="1" key="1">
    <citation type="submission" date="2023-03" db="EMBL/GenBank/DDBJ databases">
        <title>Massive genome expansion in bonnet fungi (Mycena s.s.) driven by repeated elements and novel gene families across ecological guilds.</title>
        <authorList>
            <consortium name="Lawrence Berkeley National Laboratory"/>
            <person name="Harder C.B."/>
            <person name="Miyauchi S."/>
            <person name="Viragh M."/>
            <person name="Kuo A."/>
            <person name="Thoen E."/>
            <person name="Andreopoulos B."/>
            <person name="Lu D."/>
            <person name="Skrede I."/>
            <person name="Drula E."/>
            <person name="Henrissat B."/>
            <person name="Morin E."/>
            <person name="Kohler A."/>
            <person name="Barry K."/>
            <person name="LaButti K."/>
            <person name="Morin E."/>
            <person name="Salamov A."/>
            <person name="Lipzen A."/>
            <person name="Mereny Z."/>
            <person name="Hegedus B."/>
            <person name="Baldrian P."/>
            <person name="Stursova M."/>
            <person name="Weitz H."/>
            <person name="Taylor A."/>
            <person name="Grigoriev I.V."/>
            <person name="Nagy L.G."/>
            <person name="Martin F."/>
            <person name="Kauserud H."/>
        </authorList>
    </citation>
    <scope>NUCLEOTIDE SEQUENCE</scope>
    <source>
        <strain evidence="1">CBHHK182m</strain>
    </source>
</reference>
<name>A0AAD7NN44_9AGAR</name>
<proteinExistence type="predicted"/>
<dbReference type="Proteomes" id="UP001215598">
    <property type="component" value="Unassembled WGS sequence"/>
</dbReference>
<dbReference type="AlphaFoldDB" id="A0AAD7NN44"/>
<evidence type="ECO:0000313" key="2">
    <source>
        <dbReference type="Proteomes" id="UP001215598"/>
    </source>
</evidence>
<sequence length="235" mass="27220">MAGGATSSRRTTTFNTLKNKCRGTFINATHVRKGGCSGKVEDTDRVKKLVGGIRFREWNPRTPERPQIYGLAHRDVFLAHEGYSIHRREIHKSIEILREDVSWVEIQSFFTWNHFNCTMIWLLQFNRGPHVRSAVYICRAQPIRTVSPRSKRRKLTPALDQEKNRGIKARRGPFLETSRRSGFNGEVEPSVRREFKSSSCSFYCRVLVANWNWVMGLYETGGTGEQLNELRPKDF</sequence>
<keyword evidence="2" id="KW-1185">Reference proteome</keyword>
<protein>
    <submittedName>
        <fullName evidence="1">Uncharacterized protein</fullName>
    </submittedName>
</protein>
<accession>A0AAD7NN44</accession>
<organism evidence="1 2">
    <name type="scientific">Mycena metata</name>
    <dbReference type="NCBI Taxonomy" id="1033252"/>
    <lineage>
        <taxon>Eukaryota</taxon>
        <taxon>Fungi</taxon>
        <taxon>Dikarya</taxon>
        <taxon>Basidiomycota</taxon>
        <taxon>Agaricomycotina</taxon>
        <taxon>Agaricomycetes</taxon>
        <taxon>Agaricomycetidae</taxon>
        <taxon>Agaricales</taxon>
        <taxon>Marasmiineae</taxon>
        <taxon>Mycenaceae</taxon>
        <taxon>Mycena</taxon>
    </lineage>
</organism>
<dbReference type="EMBL" id="JARKIB010000021">
    <property type="protein sequence ID" value="KAJ7767673.1"/>
    <property type="molecule type" value="Genomic_DNA"/>
</dbReference>
<evidence type="ECO:0000313" key="1">
    <source>
        <dbReference type="EMBL" id="KAJ7767673.1"/>
    </source>
</evidence>